<dbReference type="NCBIfam" id="TIGR02872">
    <property type="entry name" value="spore_ytvI"/>
    <property type="match status" value="1"/>
</dbReference>
<dbReference type="PANTHER" id="PTHR21716">
    <property type="entry name" value="TRANSMEMBRANE PROTEIN"/>
    <property type="match status" value="1"/>
</dbReference>
<dbReference type="RefSeq" id="WP_186852313.1">
    <property type="nucleotide sequence ID" value="NZ_JACOPO010000002.1"/>
</dbReference>
<dbReference type="Pfam" id="PF01594">
    <property type="entry name" value="AI-2E_transport"/>
    <property type="match status" value="1"/>
</dbReference>
<dbReference type="InterPro" id="IPR014227">
    <property type="entry name" value="YtvI-like"/>
</dbReference>
<feature type="transmembrane region" description="Helical" evidence="6">
    <location>
        <begin position="232"/>
        <end position="249"/>
    </location>
</feature>
<gene>
    <name evidence="7" type="primary">ytvI</name>
    <name evidence="7" type="ORF">H8S11_04355</name>
</gene>
<keyword evidence="8" id="KW-1185">Reference proteome</keyword>
<feature type="transmembrane region" description="Helical" evidence="6">
    <location>
        <begin position="170"/>
        <end position="190"/>
    </location>
</feature>
<organism evidence="7 8">
    <name type="scientific">Flintibacter hominis</name>
    <dbReference type="NCBI Taxonomy" id="2763048"/>
    <lineage>
        <taxon>Bacteria</taxon>
        <taxon>Bacillati</taxon>
        <taxon>Bacillota</taxon>
        <taxon>Clostridia</taxon>
        <taxon>Eubacteriales</taxon>
        <taxon>Flintibacter</taxon>
    </lineage>
</organism>
<evidence type="ECO:0000256" key="1">
    <source>
        <dbReference type="ARBA" id="ARBA00004141"/>
    </source>
</evidence>
<keyword evidence="5 6" id="KW-0472">Membrane</keyword>
<evidence type="ECO:0000256" key="2">
    <source>
        <dbReference type="ARBA" id="ARBA00009773"/>
    </source>
</evidence>
<dbReference type="Proteomes" id="UP000628736">
    <property type="component" value="Unassembled WGS sequence"/>
</dbReference>
<evidence type="ECO:0000256" key="5">
    <source>
        <dbReference type="ARBA" id="ARBA00023136"/>
    </source>
</evidence>
<protein>
    <submittedName>
        <fullName evidence="7">Sporulation integral membrane protein YtvI</fullName>
    </submittedName>
</protein>
<accession>A0A8J6M6P2</accession>
<comment type="subcellular location">
    <subcellularLocation>
        <location evidence="1">Membrane</location>
        <topology evidence="1">Multi-pass membrane protein</topology>
    </subcellularLocation>
</comment>
<name>A0A8J6M6P2_9FIRM</name>
<comment type="similarity">
    <text evidence="2">Belongs to the autoinducer-2 exporter (AI-2E) (TC 2.A.86) family.</text>
</comment>
<evidence type="ECO:0000313" key="7">
    <source>
        <dbReference type="EMBL" id="MBC5722048.1"/>
    </source>
</evidence>
<dbReference type="AlphaFoldDB" id="A0A8J6M6P2"/>
<evidence type="ECO:0000313" key="8">
    <source>
        <dbReference type="Proteomes" id="UP000628736"/>
    </source>
</evidence>
<evidence type="ECO:0000256" key="4">
    <source>
        <dbReference type="ARBA" id="ARBA00022989"/>
    </source>
</evidence>
<feature type="transmembrane region" description="Helical" evidence="6">
    <location>
        <begin position="255"/>
        <end position="282"/>
    </location>
</feature>
<dbReference type="PANTHER" id="PTHR21716:SF68">
    <property type="entry name" value="TRANSPORT PROTEIN YTVI-RELATED"/>
    <property type="match status" value="1"/>
</dbReference>
<feature type="transmembrane region" description="Helical" evidence="6">
    <location>
        <begin position="329"/>
        <end position="355"/>
    </location>
</feature>
<keyword evidence="3 6" id="KW-0812">Transmembrane</keyword>
<sequence>MKPGQLTWPQRGALWLRLAIRLVLSLAAVLLVSFFGRPLLTLFAPFVCALIAAALLNPLVKWFQRKLGWSRSVLTLLLLLLLFGLVGSALGWLGYAVVRQVISLAENWDGVVAAGISVLDQLDQMFQQVVAQFPIQIAGPDQGFLDWLVDTLSSAAPDLGNLATYAGEKAVSFSSFLLALVFFVMATFMLTADYPYLRSRAAQHLDEGTLHFLGQVRATALGAFGGYLKAELLLSIGVFFILLIGFFVIRQPYGLLLALGLAIMDFIPIIGAGTVMVPWAVIALFTHNYLDAIEIMVIWGIIAMFRRVMEPKFVGDQTGLSPIASLVSIYVGMQVAGVLGMILGPILLLVLLNLAGMGMFRGLRLDIAAAVRDIAALLSQRPEQM</sequence>
<evidence type="ECO:0000256" key="6">
    <source>
        <dbReference type="SAM" id="Phobius"/>
    </source>
</evidence>
<comment type="caution">
    <text evidence="7">The sequence shown here is derived from an EMBL/GenBank/DDBJ whole genome shotgun (WGS) entry which is preliminary data.</text>
</comment>
<keyword evidence="4 6" id="KW-1133">Transmembrane helix</keyword>
<feature type="transmembrane region" description="Helical" evidence="6">
    <location>
        <begin position="12"/>
        <end position="36"/>
    </location>
</feature>
<feature type="transmembrane region" description="Helical" evidence="6">
    <location>
        <begin position="42"/>
        <end position="60"/>
    </location>
</feature>
<dbReference type="InterPro" id="IPR002549">
    <property type="entry name" value="AI-2E-like"/>
</dbReference>
<evidence type="ECO:0000256" key="3">
    <source>
        <dbReference type="ARBA" id="ARBA00022692"/>
    </source>
</evidence>
<feature type="transmembrane region" description="Helical" evidence="6">
    <location>
        <begin position="289"/>
        <end position="309"/>
    </location>
</feature>
<reference evidence="7" key="1">
    <citation type="submission" date="2020-08" db="EMBL/GenBank/DDBJ databases">
        <title>Genome public.</title>
        <authorList>
            <person name="Liu C."/>
            <person name="Sun Q."/>
        </authorList>
    </citation>
    <scope>NUCLEOTIDE SEQUENCE</scope>
    <source>
        <strain evidence="7">NSJ-23</strain>
    </source>
</reference>
<dbReference type="GO" id="GO:0055085">
    <property type="term" value="P:transmembrane transport"/>
    <property type="evidence" value="ECO:0007669"/>
    <property type="project" value="TreeGrafter"/>
</dbReference>
<proteinExistence type="inferred from homology"/>
<dbReference type="EMBL" id="JACOPO010000002">
    <property type="protein sequence ID" value="MBC5722048.1"/>
    <property type="molecule type" value="Genomic_DNA"/>
</dbReference>
<dbReference type="GO" id="GO:0016020">
    <property type="term" value="C:membrane"/>
    <property type="evidence" value="ECO:0007669"/>
    <property type="project" value="UniProtKB-SubCell"/>
</dbReference>
<feature type="transmembrane region" description="Helical" evidence="6">
    <location>
        <begin position="72"/>
        <end position="98"/>
    </location>
</feature>